<dbReference type="SUPFAM" id="SSF51445">
    <property type="entry name" value="(Trans)glycosidases"/>
    <property type="match status" value="1"/>
</dbReference>
<protein>
    <recommendedName>
        <fullName evidence="4">Glycosyl hydrolase family 13 catalytic domain-containing protein</fullName>
    </recommendedName>
</protein>
<evidence type="ECO:0000259" key="4">
    <source>
        <dbReference type="SMART" id="SM00642"/>
    </source>
</evidence>
<dbReference type="InterPro" id="IPR013783">
    <property type="entry name" value="Ig-like_fold"/>
</dbReference>
<name>A0ABN9PLC0_9DINO</name>
<dbReference type="InterPro" id="IPR013780">
    <property type="entry name" value="Glyco_hydro_b"/>
</dbReference>
<sequence>MDGAAAKLGAAPGAAKPFGCTEVDKPKAAKAKAAPTCCVNFALCAPGSRSAWLALAFPEEHPGLAALGAGAGQEIFLQLDGTTNRSGDTWHVEIRPSFPAKGAKYAWLLDPALGPDGFPSAAAKRIVDPCAKELDSSNAQHWNVRGTRRYSPWAVVPDPRAMQKFDWQGVQSPGLAMKDLVIYEAHVRGFTANPDSGLAEGNAGTFLGFVEKIPHLLKLGINCVEFLPVFEFDETACPRKNPSNGEQLCNYWGYSTVAFFVPMQRFSNRDQTSGAIVGFKTLVRELHRQGIEVILDVVFNHTAEGTWGEHNWHSMSAVSKPRYYLLSHGKDTNYTGCGNTMNANDGLCADWICECLRYWVRDMHVDGFRFDLASSLCRGGDGQVQREPHLIKKMLNDPVLSRTKLIAEPWDCSWPDGYLVGKFPSCGTTRWAEWNGVWRDTVRRFIKGDPCMKSEFATRMCGSSDLYRHDGRSPFHSINFITAHDGFTLYDLVSYNEKHNLCNGENSGDDHNNSWNCGHEGNTGDGNIKALRDRQMRNFLAALFLSIGTPMMVFGDEYGRTQHGCNNGWCQDSLSWFSWDGCSGQESRLLRFCRLLIAFRKRHARVFCRDGFLSEKDIWWRTYWDDEYSYLCWVLHDNHDGKYDGILIAFNAGHETRRCDLPPGKEWYRIVDTNLPSPKDICEDEKSATKIGSGDYSMAPRSCIVLKCFADKAGAYDAKLEQDYLDQQRLEDHLETIAQRRMSMEFDMQRTMSRVSFSRLVSDEEAEETWQRTMSQSLMKRQSMMSGFILEMEGPDGEKEFAVQRPDGHQVPVIGPDGLVANGQAAVKKKAEAEAAAKRKAEAEAAAQLKAVEELAAKRKADEELAAKRKADEEAAAKKKEPVVLETPEAVRNLLSGKRALHVKGFGGGLGDVPEEQRSEQRRQDEAAAQAIERFCPDFLVVDGIPGAAGSSGTSRPMRTGRSAPGWPCRHSFG</sequence>
<keyword evidence="6" id="KW-1185">Reference proteome</keyword>
<dbReference type="InterPro" id="IPR017853">
    <property type="entry name" value="GH"/>
</dbReference>
<feature type="region of interest" description="Disordered" evidence="3">
    <location>
        <begin position="907"/>
        <end position="927"/>
    </location>
</feature>
<feature type="domain" description="Glycosyl hydrolase family 13 catalytic" evidence="4">
    <location>
        <begin position="184"/>
        <end position="600"/>
    </location>
</feature>
<evidence type="ECO:0000256" key="3">
    <source>
        <dbReference type="SAM" id="MobiDB-lite"/>
    </source>
</evidence>
<dbReference type="Pfam" id="PF00128">
    <property type="entry name" value="Alpha-amylase"/>
    <property type="match status" value="1"/>
</dbReference>
<feature type="compositionally biased region" description="Basic and acidic residues" evidence="3">
    <location>
        <begin position="915"/>
        <end position="926"/>
    </location>
</feature>
<dbReference type="Gene3D" id="2.60.40.1180">
    <property type="entry name" value="Golgi alpha-mannosidase II"/>
    <property type="match status" value="1"/>
</dbReference>
<gene>
    <name evidence="5" type="ORF">PCOR1329_LOCUS3016</name>
</gene>
<dbReference type="Gene3D" id="2.60.40.10">
    <property type="entry name" value="Immunoglobulins"/>
    <property type="match status" value="1"/>
</dbReference>
<dbReference type="InterPro" id="IPR014756">
    <property type="entry name" value="Ig_E-set"/>
</dbReference>
<accession>A0ABN9PLC0</accession>
<feature type="coiled-coil region" evidence="2">
    <location>
        <begin position="826"/>
        <end position="881"/>
    </location>
</feature>
<dbReference type="SMART" id="SM00642">
    <property type="entry name" value="Aamy"/>
    <property type="match status" value="1"/>
</dbReference>
<dbReference type="Gene3D" id="3.20.20.80">
    <property type="entry name" value="Glycosidases"/>
    <property type="match status" value="1"/>
</dbReference>
<comment type="similarity">
    <text evidence="1">Belongs to the glycosyl hydrolase 13 family.</text>
</comment>
<dbReference type="CDD" id="cd11326">
    <property type="entry name" value="AmyAc_Glg_debranch"/>
    <property type="match status" value="1"/>
</dbReference>
<organism evidence="5 6">
    <name type="scientific">Prorocentrum cordatum</name>
    <dbReference type="NCBI Taxonomy" id="2364126"/>
    <lineage>
        <taxon>Eukaryota</taxon>
        <taxon>Sar</taxon>
        <taxon>Alveolata</taxon>
        <taxon>Dinophyceae</taxon>
        <taxon>Prorocentrales</taxon>
        <taxon>Prorocentraceae</taxon>
        <taxon>Prorocentrum</taxon>
    </lineage>
</organism>
<dbReference type="PANTHER" id="PTHR43002">
    <property type="entry name" value="GLYCOGEN DEBRANCHING ENZYME"/>
    <property type="match status" value="1"/>
</dbReference>
<dbReference type="Pfam" id="PF21156">
    <property type="entry name" value="ISOA1-3_C"/>
    <property type="match status" value="1"/>
</dbReference>
<dbReference type="EMBL" id="CAUYUJ010000769">
    <property type="protein sequence ID" value="CAK0792443.1"/>
    <property type="molecule type" value="Genomic_DNA"/>
</dbReference>
<comment type="caution">
    <text evidence="5">The sequence shown here is derived from an EMBL/GenBank/DDBJ whole genome shotgun (WGS) entry which is preliminary data.</text>
</comment>
<evidence type="ECO:0000256" key="1">
    <source>
        <dbReference type="ARBA" id="ARBA00008061"/>
    </source>
</evidence>
<dbReference type="SUPFAM" id="SSF81296">
    <property type="entry name" value="E set domains"/>
    <property type="match status" value="1"/>
</dbReference>
<dbReference type="SUPFAM" id="SSF51011">
    <property type="entry name" value="Glycosyl hydrolase domain"/>
    <property type="match status" value="1"/>
</dbReference>
<proteinExistence type="inferred from homology"/>
<evidence type="ECO:0000313" key="5">
    <source>
        <dbReference type="EMBL" id="CAK0792443.1"/>
    </source>
</evidence>
<evidence type="ECO:0000256" key="2">
    <source>
        <dbReference type="SAM" id="Coils"/>
    </source>
</evidence>
<reference evidence="5" key="1">
    <citation type="submission" date="2023-10" db="EMBL/GenBank/DDBJ databases">
        <authorList>
            <person name="Chen Y."/>
            <person name="Shah S."/>
            <person name="Dougan E. K."/>
            <person name="Thang M."/>
            <person name="Chan C."/>
        </authorList>
    </citation>
    <scope>NUCLEOTIDE SEQUENCE [LARGE SCALE GENOMIC DNA]</scope>
</reference>
<dbReference type="InterPro" id="IPR048650">
    <property type="entry name" value="ISOA1-3-like_C"/>
</dbReference>
<keyword evidence="2" id="KW-0175">Coiled coil</keyword>
<dbReference type="InterPro" id="IPR006047">
    <property type="entry name" value="GH13_cat_dom"/>
</dbReference>
<evidence type="ECO:0000313" key="6">
    <source>
        <dbReference type="Proteomes" id="UP001189429"/>
    </source>
</evidence>
<feature type="region of interest" description="Disordered" evidence="3">
    <location>
        <begin position="947"/>
        <end position="974"/>
    </location>
</feature>
<dbReference type="Proteomes" id="UP001189429">
    <property type="component" value="Unassembled WGS sequence"/>
</dbReference>